<evidence type="ECO:0000313" key="1">
    <source>
        <dbReference type="EMBL" id="MDG0816231.1"/>
    </source>
</evidence>
<reference evidence="1" key="1">
    <citation type="submission" date="2022-08" db="EMBL/GenBank/DDBJ databases">
        <title>Novel Bdellovibrio Species Isolated from Svalbard: Designation Bdellovibrio svalbardensis.</title>
        <authorList>
            <person name="Mitchell R.J."/>
            <person name="Choi S.Y."/>
        </authorList>
    </citation>
    <scope>NUCLEOTIDE SEQUENCE</scope>
    <source>
        <strain evidence="1">PAP01</strain>
    </source>
</reference>
<proteinExistence type="predicted"/>
<organism evidence="1 2">
    <name type="scientific">Bdellovibrio svalbardensis</name>
    <dbReference type="NCBI Taxonomy" id="2972972"/>
    <lineage>
        <taxon>Bacteria</taxon>
        <taxon>Pseudomonadati</taxon>
        <taxon>Bdellovibrionota</taxon>
        <taxon>Bdellovibrionia</taxon>
        <taxon>Bdellovibrionales</taxon>
        <taxon>Pseudobdellovibrionaceae</taxon>
        <taxon>Bdellovibrio</taxon>
    </lineage>
</organism>
<dbReference type="Proteomes" id="UP001152321">
    <property type="component" value="Unassembled WGS sequence"/>
</dbReference>
<accession>A0ABT6DHE6</accession>
<gene>
    <name evidence="1" type="ORF">NWE73_07635</name>
</gene>
<name>A0ABT6DHE6_9BACT</name>
<evidence type="ECO:0000313" key="2">
    <source>
        <dbReference type="Proteomes" id="UP001152321"/>
    </source>
</evidence>
<dbReference type="EMBL" id="JANRMI010000002">
    <property type="protein sequence ID" value="MDG0816231.1"/>
    <property type="molecule type" value="Genomic_DNA"/>
</dbReference>
<keyword evidence="2" id="KW-1185">Reference proteome</keyword>
<protein>
    <submittedName>
        <fullName evidence="1">Uncharacterized protein</fullName>
    </submittedName>
</protein>
<sequence length="68" mass="7924">MEVFKFNIISTEEFIKRESFKNAVNNCELCCAPVEFSYRQDTECSVLQEEAKCPACAKERDLAHHRVH</sequence>
<comment type="caution">
    <text evidence="1">The sequence shown here is derived from an EMBL/GenBank/DDBJ whole genome shotgun (WGS) entry which is preliminary data.</text>
</comment>
<dbReference type="RefSeq" id="WP_277577708.1">
    <property type="nucleotide sequence ID" value="NZ_JANRMI010000002.1"/>
</dbReference>